<keyword evidence="4" id="KW-1185">Reference proteome</keyword>
<gene>
    <name evidence="3" type="ORF">THAOC_25856</name>
</gene>
<feature type="region of interest" description="Disordered" evidence="1">
    <location>
        <begin position="286"/>
        <end position="309"/>
    </location>
</feature>
<name>K0S0A6_THAOC</name>
<feature type="signal peptide" evidence="2">
    <location>
        <begin position="1"/>
        <end position="20"/>
    </location>
</feature>
<reference evidence="3 4" key="1">
    <citation type="journal article" date="2012" name="Genome Biol.">
        <title>Genome and low-iron response of an oceanic diatom adapted to chronic iron limitation.</title>
        <authorList>
            <person name="Lommer M."/>
            <person name="Specht M."/>
            <person name="Roy A.S."/>
            <person name="Kraemer L."/>
            <person name="Andreson R."/>
            <person name="Gutowska M.A."/>
            <person name="Wolf J."/>
            <person name="Bergner S.V."/>
            <person name="Schilhabel M.B."/>
            <person name="Klostermeier U.C."/>
            <person name="Beiko R.G."/>
            <person name="Rosenstiel P."/>
            <person name="Hippler M."/>
            <person name="Laroche J."/>
        </authorList>
    </citation>
    <scope>NUCLEOTIDE SEQUENCE [LARGE SCALE GENOMIC DNA]</scope>
    <source>
        <strain evidence="3 4">CCMP1005</strain>
    </source>
</reference>
<keyword evidence="2" id="KW-0732">Signal</keyword>
<protein>
    <submittedName>
        <fullName evidence="3">Uncharacterized protein</fullName>
    </submittedName>
</protein>
<proteinExistence type="predicted"/>
<organism evidence="3 4">
    <name type="scientific">Thalassiosira oceanica</name>
    <name type="common">Marine diatom</name>
    <dbReference type="NCBI Taxonomy" id="159749"/>
    <lineage>
        <taxon>Eukaryota</taxon>
        <taxon>Sar</taxon>
        <taxon>Stramenopiles</taxon>
        <taxon>Ochrophyta</taxon>
        <taxon>Bacillariophyta</taxon>
        <taxon>Coscinodiscophyceae</taxon>
        <taxon>Thalassiosirophycidae</taxon>
        <taxon>Thalassiosirales</taxon>
        <taxon>Thalassiosiraceae</taxon>
        <taxon>Thalassiosira</taxon>
    </lineage>
</organism>
<accession>K0S0A6</accession>
<comment type="caution">
    <text evidence="3">The sequence shown here is derived from an EMBL/GenBank/DDBJ whole genome shotgun (WGS) entry which is preliminary data.</text>
</comment>
<dbReference type="AlphaFoldDB" id="K0S0A6"/>
<feature type="region of interest" description="Disordered" evidence="1">
    <location>
        <begin position="40"/>
        <end position="117"/>
    </location>
</feature>
<evidence type="ECO:0000256" key="2">
    <source>
        <dbReference type="SAM" id="SignalP"/>
    </source>
</evidence>
<feature type="compositionally biased region" description="Low complexity" evidence="1">
    <location>
        <begin position="147"/>
        <end position="160"/>
    </location>
</feature>
<feature type="compositionally biased region" description="Basic and acidic residues" evidence="1">
    <location>
        <begin position="60"/>
        <end position="91"/>
    </location>
</feature>
<sequence>MAPLACSSSAALWLLRRITTSCLLSLRFGVSHDALLELRSRPRSTGGGADGGSVRSSRSRARDPPEEPTPRGKRHLEGERKGAWSVVRDRGGWGVSPSPTPSFSGNAHPGTDRGRGAAGLTAVLRSGGKMAFVSRGERGARPPPPAAAHAAARGHSSSFGTTGPARSDIRRQGGRPPTQAEEGGRVPCLKTSAEGAARPGRFPVTPQRRGRRLRLRGTSRQRVDFRHSARTTLAAGGGHRCVIALLPRAVLLIFGLSSLATSPPPPIAWERSRSSLTAFRAGLQGTRTALSRRTRPDPPLRPLRRASRSSADAVHRLAWRPLSAPAAPSLASRVVDPDPPRPDVETGQATKPTRPSMKGPADLTQVTKSLPRLPPPLVLRRARAG</sequence>
<dbReference type="EMBL" id="AGNL01035717">
    <property type="protein sequence ID" value="EJK54511.1"/>
    <property type="molecule type" value="Genomic_DNA"/>
</dbReference>
<dbReference type="Proteomes" id="UP000266841">
    <property type="component" value="Unassembled WGS sequence"/>
</dbReference>
<feature type="region of interest" description="Disordered" evidence="1">
    <location>
        <begin position="135"/>
        <end position="210"/>
    </location>
</feature>
<evidence type="ECO:0000256" key="1">
    <source>
        <dbReference type="SAM" id="MobiDB-lite"/>
    </source>
</evidence>
<feature type="chain" id="PRO_5003836702" evidence="2">
    <location>
        <begin position="21"/>
        <end position="385"/>
    </location>
</feature>
<evidence type="ECO:0000313" key="4">
    <source>
        <dbReference type="Proteomes" id="UP000266841"/>
    </source>
</evidence>
<feature type="region of interest" description="Disordered" evidence="1">
    <location>
        <begin position="328"/>
        <end position="385"/>
    </location>
</feature>
<evidence type="ECO:0000313" key="3">
    <source>
        <dbReference type="EMBL" id="EJK54511.1"/>
    </source>
</evidence>
<feature type="compositionally biased region" description="Basic and acidic residues" evidence="1">
    <location>
        <begin position="335"/>
        <end position="344"/>
    </location>
</feature>